<proteinExistence type="predicted"/>
<dbReference type="InterPro" id="IPR027417">
    <property type="entry name" value="P-loop_NTPase"/>
</dbReference>
<evidence type="ECO:0000259" key="2">
    <source>
        <dbReference type="Pfam" id="PF25791"/>
    </source>
</evidence>
<evidence type="ECO:0000256" key="1">
    <source>
        <dbReference type="SAM" id="MobiDB-lite"/>
    </source>
</evidence>
<dbReference type="SUPFAM" id="SSF52540">
    <property type="entry name" value="P-loop containing nucleoside triphosphate hydrolases"/>
    <property type="match status" value="1"/>
</dbReference>
<evidence type="ECO:0000313" key="3">
    <source>
        <dbReference type="EMBL" id="SAL42371.1"/>
    </source>
</evidence>
<dbReference type="AlphaFoldDB" id="A0A158HEI0"/>
<protein>
    <submittedName>
        <fullName evidence="3">ATPase-like protein</fullName>
    </submittedName>
</protein>
<dbReference type="Proteomes" id="UP000055019">
    <property type="component" value="Unassembled WGS sequence"/>
</dbReference>
<dbReference type="EMBL" id="FCOM02000005">
    <property type="protein sequence ID" value="SAL42371.1"/>
    <property type="molecule type" value="Genomic_DNA"/>
</dbReference>
<dbReference type="NCBIfam" id="NF033441">
    <property type="entry name" value="BREX_BrxC"/>
    <property type="match status" value="1"/>
</dbReference>
<feature type="domain" description="Probable ATP-binding protein BrxC winged helix-turn-helix" evidence="2">
    <location>
        <begin position="819"/>
        <end position="899"/>
    </location>
</feature>
<dbReference type="RefSeq" id="WP_061146343.1">
    <property type="nucleotide sequence ID" value="NZ_FCOM02000005.1"/>
</dbReference>
<dbReference type="Pfam" id="PF25791">
    <property type="entry name" value="WHD_BREX_BrxC"/>
    <property type="match status" value="1"/>
</dbReference>
<organism evidence="3 4">
    <name type="scientific">Caballeronia arvi</name>
    <dbReference type="NCBI Taxonomy" id="1777135"/>
    <lineage>
        <taxon>Bacteria</taxon>
        <taxon>Pseudomonadati</taxon>
        <taxon>Pseudomonadota</taxon>
        <taxon>Betaproteobacteria</taxon>
        <taxon>Burkholderiales</taxon>
        <taxon>Burkholderiaceae</taxon>
        <taxon>Caballeronia</taxon>
    </lineage>
</organism>
<sequence length="1223" mass="138000">MKLAEIFDTRIAEKIDPVIKVGEVQDEAKLASEISAYVVTPTIEKYIDEFLEHYTDTFRLQTTEIGSWISGYFGSGKSHLAKILALLAENRSMQGHTATKRFEARVPPAAPRRASILRNLGRVDQSDTRVLAFNLNTLVDSKTTPLPRLLLSQYYQSRGYSSNLLYARVIEQEIDRRGKLDALHNQIAALADRPWSDIQKNPGFYSKHLYHAACQVAPDVFANPEEVAQALKNAGHGDLYNAQFLVQTMLDDLASREQEVKKPARMLLVLDESGQWIEDDAGRLAQLQALVEEAAIKGQGKIWIFVTTHEDMGAIFQNARALQADMKKIEDRFRFKWSLTTENIELVLEDRIFKKNLAGRDAVEETYDAAPGVIRGLGELANTSQRLPNCERHRFVSLYPFFPYQVHLIPEIVKCLRSKGGRGEQLSGSTRTLLAITQDILRAGRRPYLRLEVGETVPFDEVYENLSGEGEVSPDVRRELSRIEEVVHSATPLTRRTAEVLYLIREITYVPRTIDNLARLLVESTSDDLPGLTARLQPELDKLIAAKMVARIGEEYEFLTGERRTFEDEVATVATGLKQQDREAGLAKHFIYDPEKKKNHLHALLGFETVPFKDAEFEVRVSMDGTLALKNGCIELRMFSPLAALGGLKVPDLEDQSLRADEQRTVFALCDRIPGFDQDLNRFLAMREVVNAWKGDPHKSEEAHRLAAEREANDLDKLERKVRDGIKASIRQGHVIFRGSSRALTPRSGQTPGETLRAELATFWPTLYPKFEKVPVRIAQEQKAILDVLSGEKNLASDVKALRLFDKSGALDPHSPLLDAIRIFLATRQNKKERTLGKDLLDEFSAPPYGWDRNAVRVGVAAYARAGTIKVLIGKMPHTNPADPTLQKALRDSREFERVELVVEDSDVPADALEEARALLMKLTGKRKIDETPAALHEVMEELGREKLARAEKVIDWAEPANFPRPAAFDEGKDAIEDVLALANPVHRVKEIHARADDLKRGVDAIDQASAFRDKWGMAFTQLKTFAEQLRAIEHLLLRGGAAKTFLREYDTARTGARFSETDVWKQIQGAKASADLELQSLLSVWRDEARQIVHDALDRLPAELKQQLLEEELAKEMAVPLDAFVSALDLETDPARVAALPDRARRLIDDLGAAIQQEVEKRAPMPENNQPQPSPRREIRRLRFSDVAMVRRIRTDAEWDELLKKLDERVRALLKQFEVELD</sequence>
<name>A0A158HEI0_9BURK</name>
<feature type="region of interest" description="Disordered" evidence="1">
    <location>
        <begin position="1160"/>
        <end position="1179"/>
    </location>
</feature>
<dbReference type="OrthoDB" id="3201900at2"/>
<comment type="caution">
    <text evidence="3">The sequence shown here is derived from an EMBL/GenBank/DDBJ whole genome shotgun (WGS) entry which is preliminary data.</text>
</comment>
<accession>A0A158HEI0</accession>
<dbReference type="InterPro" id="IPR047679">
    <property type="entry name" value="BREX_BrxC"/>
</dbReference>
<gene>
    <name evidence="3" type="ORF">AWB74_01723</name>
</gene>
<reference evidence="3" key="1">
    <citation type="submission" date="2016-01" db="EMBL/GenBank/DDBJ databases">
        <authorList>
            <person name="Peeters C."/>
        </authorList>
    </citation>
    <scope>NUCLEOTIDE SEQUENCE [LARGE SCALE GENOMIC DNA]</scope>
    <source>
        <strain evidence="3">LMG 29317</strain>
    </source>
</reference>
<evidence type="ECO:0000313" key="4">
    <source>
        <dbReference type="Proteomes" id="UP000055019"/>
    </source>
</evidence>
<dbReference type="InterPro" id="IPR058038">
    <property type="entry name" value="BREX_BrxC_wHTH"/>
</dbReference>
<keyword evidence="4" id="KW-1185">Reference proteome</keyword>